<accession>A0A8S3Y445</accession>
<feature type="compositionally biased region" description="Basic and acidic residues" evidence="1">
    <location>
        <begin position="78"/>
        <end position="92"/>
    </location>
</feature>
<gene>
    <name evidence="2" type="ORF">PAPOLLO_LOCUS26035</name>
</gene>
<proteinExistence type="predicted"/>
<dbReference type="AlphaFoldDB" id="A0A8S3Y445"/>
<keyword evidence="3" id="KW-1185">Reference proteome</keyword>
<sequence length="287" mass="32971">MNEHVMRCYYLSTKLESQTVGYRSYMWRLFVQKYPDLADKVTEQRVADQKRVILTTKKITHVRLEQLKAEVATEIKTDSDRTFNQEDLRSESPKNNTPMHKLSADMGISSISDSCITPVETAKLIEVEKGSDNQMTILLQQEFERAIIEFTGTNPLKRPPIPRQNSSRKLAKAVHILNTTILPKHLASSDKSFEDIHTLIYIAAVAVVRFTGGKVETCVTKPRSLKKIPAWEHRLIQQIDKLRRQIGQITQFIRGIKSKKVIAVYEKLKVELLRHTKHDPPNRTGDI</sequence>
<reference evidence="2" key="1">
    <citation type="submission" date="2021-04" db="EMBL/GenBank/DDBJ databases">
        <authorList>
            <person name="Tunstrom K."/>
        </authorList>
    </citation>
    <scope>NUCLEOTIDE SEQUENCE</scope>
</reference>
<evidence type="ECO:0000313" key="3">
    <source>
        <dbReference type="Proteomes" id="UP000691718"/>
    </source>
</evidence>
<feature type="region of interest" description="Disordered" evidence="1">
    <location>
        <begin position="78"/>
        <end position="99"/>
    </location>
</feature>
<dbReference type="Proteomes" id="UP000691718">
    <property type="component" value="Unassembled WGS sequence"/>
</dbReference>
<organism evidence="2 3">
    <name type="scientific">Parnassius apollo</name>
    <name type="common">Apollo butterfly</name>
    <name type="synonym">Papilio apollo</name>
    <dbReference type="NCBI Taxonomy" id="110799"/>
    <lineage>
        <taxon>Eukaryota</taxon>
        <taxon>Metazoa</taxon>
        <taxon>Ecdysozoa</taxon>
        <taxon>Arthropoda</taxon>
        <taxon>Hexapoda</taxon>
        <taxon>Insecta</taxon>
        <taxon>Pterygota</taxon>
        <taxon>Neoptera</taxon>
        <taxon>Endopterygota</taxon>
        <taxon>Lepidoptera</taxon>
        <taxon>Glossata</taxon>
        <taxon>Ditrysia</taxon>
        <taxon>Papilionoidea</taxon>
        <taxon>Papilionidae</taxon>
        <taxon>Parnassiinae</taxon>
        <taxon>Parnassini</taxon>
        <taxon>Parnassius</taxon>
        <taxon>Parnassius</taxon>
    </lineage>
</organism>
<evidence type="ECO:0000256" key="1">
    <source>
        <dbReference type="SAM" id="MobiDB-lite"/>
    </source>
</evidence>
<dbReference type="OrthoDB" id="2194416at2759"/>
<comment type="caution">
    <text evidence="2">The sequence shown here is derived from an EMBL/GenBank/DDBJ whole genome shotgun (WGS) entry which is preliminary data.</text>
</comment>
<name>A0A8S3Y445_PARAO</name>
<evidence type="ECO:0000313" key="2">
    <source>
        <dbReference type="EMBL" id="CAG5054651.1"/>
    </source>
</evidence>
<dbReference type="EMBL" id="CAJQZP010001568">
    <property type="protein sequence ID" value="CAG5054651.1"/>
    <property type="molecule type" value="Genomic_DNA"/>
</dbReference>
<protein>
    <submittedName>
        <fullName evidence="2">(apollo) hypothetical protein</fullName>
    </submittedName>
</protein>